<evidence type="ECO:0000313" key="8">
    <source>
        <dbReference type="Proteomes" id="UP000219422"/>
    </source>
</evidence>
<evidence type="ECO:0000256" key="1">
    <source>
        <dbReference type="ARBA" id="ARBA00004442"/>
    </source>
</evidence>
<dbReference type="PANTHER" id="PTHR38776:SF1">
    <property type="entry name" value="MLTA-INTERACTING PROTEIN-RELATED"/>
    <property type="match status" value="1"/>
</dbReference>
<keyword evidence="4" id="KW-0472">Membrane</keyword>
<reference evidence="7 8" key="1">
    <citation type="submission" date="2017-10" db="EMBL/GenBank/DDBJ databases">
        <title>Sphingobium yanoikuyae S72.</title>
        <authorList>
            <person name="Sanchez E."/>
            <person name="Bustos P."/>
            <person name="Mendoza P."/>
            <person name="Guo X."/>
            <person name="Mendoza A."/>
        </authorList>
    </citation>
    <scope>NUCLEOTIDE SEQUENCE [LARGE SCALE GENOMIC DNA]</scope>
    <source>
        <strain evidence="7 8">S72</strain>
    </source>
</reference>
<keyword evidence="5" id="KW-0998">Cell outer membrane</keyword>
<comment type="similarity">
    <text evidence="2">Belongs to the MipA/OmpV family.</text>
</comment>
<evidence type="ECO:0000256" key="2">
    <source>
        <dbReference type="ARBA" id="ARBA00005722"/>
    </source>
</evidence>
<dbReference type="PANTHER" id="PTHR38776">
    <property type="entry name" value="MLTA-INTERACTING PROTEIN-RELATED"/>
    <property type="match status" value="1"/>
</dbReference>
<keyword evidence="3 6" id="KW-0732">Signal</keyword>
<proteinExistence type="inferred from homology"/>
<evidence type="ECO:0000256" key="5">
    <source>
        <dbReference type="ARBA" id="ARBA00023237"/>
    </source>
</evidence>
<comment type="subcellular location">
    <subcellularLocation>
        <location evidence="1">Cell outer membrane</location>
    </subcellularLocation>
</comment>
<dbReference type="AlphaFoldDB" id="A0A291MY89"/>
<dbReference type="GO" id="GO:0009279">
    <property type="term" value="C:cell outer membrane"/>
    <property type="evidence" value="ECO:0007669"/>
    <property type="project" value="UniProtKB-SubCell"/>
</dbReference>
<dbReference type="RefSeq" id="WP_097383147.1">
    <property type="nucleotide sequence ID" value="NZ_CP023741.1"/>
</dbReference>
<evidence type="ECO:0000256" key="3">
    <source>
        <dbReference type="ARBA" id="ARBA00022729"/>
    </source>
</evidence>
<dbReference type="Pfam" id="PF06629">
    <property type="entry name" value="MipA"/>
    <property type="match status" value="1"/>
</dbReference>
<sequence length="267" mass="27979">MRSLILIPLAFLAATAVTASSTAHAQQAPDDGAPHGMVAIGAGVVPEFDGSGDVRPFPFATADIRWRGINFQVRGAGARVDVVSDPRLAIGPVIGPRLPRRDADGRIGRLPEIGTAIEAGGYIGYRLGGNQFGQGAVQLDLTMVHDISNTHNGLLATGSASYAAVQNRDIFLSFDLQTSWASADYSRTYFGIDQNGATASGLAAYTPGSGFRDVGGGVTAGYWFSERFGVIARAGATYLVGDIADSPIVDEGNRWQPAAGLMLSFRF</sequence>
<dbReference type="InterPro" id="IPR010583">
    <property type="entry name" value="MipA"/>
</dbReference>
<organism evidence="7 8">
    <name type="scientific">Sphingobium yanoikuyae</name>
    <name type="common">Sphingomonas yanoikuyae</name>
    <dbReference type="NCBI Taxonomy" id="13690"/>
    <lineage>
        <taxon>Bacteria</taxon>
        <taxon>Pseudomonadati</taxon>
        <taxon>Pseudomonadota</taxon>
        <taxon>Alphaproteobacteria</taxon>
        <taxon>Sphingomonadales</taxon>
        <taxon>Sphingomonadaceae</taxon>
        <taxon>Sphingobium</taxon>
    </lineage>
</organism>
<dbReference type="KEGG" id="sya:A6768_07585"/>
<evidence type="ECO:0000313" key="7">
    <source>
        <dbReference type="EMBL" id="ATI79895.1"/>
    </source>
</evidence>
<evidence type="ECO:0000256" key="6">
    <source>
        <dbReference type="SAM" id="SignalP"/>
    </source>
</evidence>
<evidence type="ECO:0000256" key="4">
    <source>
        <dbReference type="ARBA" id="ARBA00023136"/>
    </source>
</evidence>
<accession>A0A291MY89</accession>
<feature type="signal peptide" evidence="6">
    <location>
        <begin position="1"/>
        <end position="25"/>
    </location>
</feature>
<name>A0A291MY89_SPHYA</name>
<dbReference type="GeneID" id="57776695"/>
<dbReference type="EMBL" id="CP023741">
    <property type="protein sequence ID" value="ATI79895.1"/>
    <property type="molecule type" value="Genomic_DNA"/>
</dbReference>
<feature type="chain" id="PRO_5013262435" evidence="6">
    <location>
        <begin position="26"/>
        <end position="267"/>
    </location>
</feature>
<protein>
    <submittedName>
        <fullName evidence="7">MipA family protein</fullName>
    </submittedName>
</protein>
<dbReference type="Proteomes" id="UP000219422">
    <property type="component" value="Chromosome"/>
</dbReference>
<gene>
    <name evidence="7" type="ORF">A6768_07585</name>
</gene>